<accession>A0A098DA45</accession>
<organism evidence="1 3">
    <name type="scientific">Gibberella zeae (strain ATCC MYA-4620 / CBS 123657 / FGSC 9075 / NRRL 31084 / PH-1)</name>
    <name type="common">Wheat head blight fungus</name>
    <name type="synonym">Fusarium graminearum</name>
    <dbReference type="NCBI Taxonomy" id="229533"/>
    <lineage>
        <taxon>Eukaryota</taxon>
        <taxon>Fungi</taxon>
        <taxon>Dikarya</taxon>
        <taxon>Ascomycota</taxon>
        <taxon>Pezizomycotina</taxon>
        <taxon>Sordariomycetes</taxon>
        <taxon>Hypocreomycetidae</taxon>
        <taxon>Hypocreales</taxon>
        <taxon>Nectriaceae</taxon>
        <taxon>Fusarium</taxon>
    </lineage>
</organism>
<dbReference type="EnsemblFungi" id="CEF75307">
    <property type="protein sequence ID" value="CEF75307"/>
    <property type="gene ID" value="FGRRES_13679"/>
</dbReference>
<dbReference type="Proteomes" id="UP000070720">
    <property type="component" value="Chromosome 1"/>
</dbReference>
<evidence type="ECO:0000313" key="1">
    <source>
        <dbReference type="EMBL" id="CEF75307.1"/>
    </source>
</evidence>
<reference evidence="2 3" key="2">
    <citation type="journal article" date="2010" name="Nature">
        <title>Comparative genomics reveals mobile pathogenicity chromosomes in Fusarium.</title>
        <authorList>
            <person name="Ma L.J."/>
            <person name="van der Does H.C."/>
            <person name="Borkovich K.A."/>
            <person name="Coleman J.J."/>
            <person name="Daboussi M.J."/>
            <person name="Di Pietro A."/>
            <person name="Dufresne M."/>
            <person name="Freitag M."/>
            <person name="Grabherr M."/>
            <person name="Henrissat B."/>
            <person name="Houterman P.M."/>
            <person name="Kang S."/>
            <person name="Shim W.B."/>
            <person name="Woloshuk C."/>
            <person name="Xie X."/>
            <person name="Xu J.R."/>
            <person name="Antoniw J."/>
            <person name="Baker S.E."/>
            <person name="Bluhm B.H."/>
            <person name="Breakspear A."/>
            <person name="Brown D.W."/>
            <person name="Butchko R.A."/>
            <person name="Chapman S."/>
            <person name="Coulson R."/>
            <person name="Coutinho P.M."/>
            <person name="Danchin E.G."/>
            <person name="Diener A."/>
            <person name="Gale L.R."/>
            <person name="Gardiner D.M."/>
            <person name="Goff S."/>
            <person name="Hammond-Kosack K.E."/>
            <person name="Hilburn K."/>
            <person name="Hua-Van A."/>
            <person name="Jonkers W."/>
            <person name="Kazan K."/>
            <person name="Kodira C.D."/>
            <person name="Koehrsen M."/>
            <person name="Kumar L."/>
            <person name="Lee Y.H."/>
            <person name="Li L."/>
            <person name="Manners J.M."/>
            <person name="Miranda-Saavedra D."/>
            <person name="Mukherjee M."/>
            <person name="Park G."/>
            <person name="Park J."/>
            <person name="Park S.Y."/>
            <person name="Proctor R.H."/>
            <person name="Regev A."/>
            <person name="Ruiz-Roldan M.C."/>
            <person name="Sain D."/>
            <person name="Sakthikumar S."/>
            <person name="Sykes S."/>
            <person name="Schwartz D.C."/>
            <person name="Turgeon B.G."/>
            <person name="Wapinski I."/>
            <person name="Yoder O."/>
            <person name="Young S."/>
            <person name="Zeng Q."/>
            <person name="Zhou S."/>
            <person name="Galagan J."/>
            <person name="Cuomo C.A."/>
            <person name="Kistler H.C."/>
            <person name="Rep M."/>
        </authorList>
    </citation>
    <scope>GENOME REANNOTATION</scope>
    <source>
        <strain evidence="3">ATCC MYA-4620 / CBS 123657 / FGSC 9075 / NRRL 31084 / PH-1</strain>
        <strain evidence="2">PH-1 / ATCC MYA-4620 / FGSC 9075 / NRRL 31084</strain>
    </source>
</reference>
<dbReference type="InParanoid" id="A0A098DA45"/>
<dbReference type="AlphaFoldDB" id="A0A098DA45"/>
<gene>
    <name evidence="1" type="ORF">FGRAMPH1_01T07005</name>
</gene>
<name>A0A098DA45_GIBZE</name>
<accession>A0A0E0RVN2</accession>
<reference evidence="2 3" key="1">
    <citation type="journal article" date="2007" name="Science">
        <title>The Fusarium graminearum genome reveals a link between localized polymorphism and pathogen specialization.</title>
        <authorList>
            <person name="Cuomo C.A."/>
            <person name="Gueldener U."/>
            <person name="Xu J.-R."/>
            <person name="Trail F."/>
            <person name="Turgeon B.G."/>
            <person name="Di Pietro A."/>
            <person name="Walton J.D."/>
            <person name="Ma L.-J."/>
            <person name="Baker S.E."/>
            <person name="Rep M."/>
            <person name="Adam G."/>
            <person name="Antoniw J."/>
            <person name="Baldwin T."/>
            <person name="Calvo S.E."/>
            <person name="Chang Y.-L."/>
            <person name="DeCaprio D."/>
            <person name="Gale L.R."/>
            <person name="Gnerre S."/>
            <person name="Goswami R.S."/>
            <person name="Hammond-Kosack K."/>
            <person name="Harris L.J."/>
            <person name="Hilburn K."/>
            <person name="Kennell J.C."/>
            <person name="Kroken S."/>
            <person name="Magnuson J.K."/>
            <person name="Mannhaupt G."/>
            <person name="Mauceli E.W."/>
            <person name="Mewes H.-W."/>
            <person name="Mitterbauer R."/>
            <person name="Muehlbauer G."/>
            <person name="Muensterkoetter M."/>
            <person name="Nelson D."/>
            <person name="O'Donnell K."/>
            <person name="Ouellet T."/>
            <person name="Qi W."/>
            <person name="Quesneville H."/>
            <person name="Roncero M.I.G."/>
            <person name="Seong K.-Y."/>
            <person name="Tetko I.V."/>
            <person name="Urban M."/>
            <person name="Waalwijk C."/>
            <person name="Ward T.J."/>
            <person name="Yao J."/>
            <person name="Birren B.W."/>
            <person name="Kistler H.C."/>
        </authorList>
    </citation>
    <scope>NUCLEOTIDE SEQUENCE [LARGE SCALE GENOMIC DNA]</scope>
    <source>
        <strain evidence="3">ATCC MYA-4620 / CBS 123657 / FGSC 9075 / NRRL 31084 / PH-1</strain>
        <strain evidence="2">PH-1 / ATCC MYA-4620 / FGSC 9075 / NRRL 31084</strain>
    </source>
</reference>
<evidence type="ECO:0000313" key="2">
    <source>
        <dbReference type="EnsemblFungi" id="CEF75307"/>
    </source>
</evidence>
<dbReference type="VEuPathDB" id="FungiDB:FGRAMPH1_01G07005"/>
<keyword evidence="3" id="KW-1185">Reference proteome</keyword>
<reference evidence="1 3" key="3">
    <citation type="journal article" date="2015" name="BMC Genomics">
        <title>The completed genome sequence of the pathogenic ascomycete fungus Fusarium graminearum.</title>
        <authorList>
            <person name="King R."/>
            <person name="Urban M."/>
            <person name="Hammond-Kosack M.C."/>
            <person name="Hassani-Pak K."/>
            <person name="Hammond-Kosack K.E."/>
        </authorList>
    </citation>
    <scope>NUCLEOTIDE SEQUENCE [LARGE SCALE GENOMIC DNA]</scope>
    <source>
        <strain evidence="3">ATCC MYA-4620 / CBS 123657 / FGSC 9075 / NRRL 31084 / PH-1</strain>
        <strain evidence="1">PH-1</strain>
    </source>
</reference>
<reference evidence="2" key="4">
    <citation type="submission" date="2017-01" db="UniProtKB">
        <authorList>
            <consortium name="EnsemblFungi"/>
        </authorList>
    </citation>
    <scope>IDENTIFICATION</scope>
    <source>
        <strain evidence="2">PH-1 / ATCC MYA-4620 / FGSC 9075 / NRRL 31084</strain>
    </source>
</reference>
<proteinExistence type="predicted"/>
<evidence type="ECO:0000313" key="3">
    <source>
        <dbReference type="Proteomes" id="UP000070720"/>
    </source>
</evidence>
<protein>
    <submittedName>
        <fullName evidence="1">Chromosome 1, complete genome</fullName>
    </submittedName>
</protein>
<dbReference type="EMBL" id="HG970332">
    <property type="protein sequence ID" value="CEF75307.1"/>
    <property type="molecule type" value="Genomic_DNA"/>
</dbReference>
<sequence length="118" mass="12796">MARLMIDVAFLESGQSTLPNPLIVALSMPKWQIFKSQSQSQSVTSGLGLLSQQPSPRYRTACHTLFTSSAGTFKGTCIVVIAESPVWVCTASNDTQSLPQALQFASLCAKIIHLEYMS</sequence>